<dbReference type="PROSITE" id="PS01022">
    <property type="entry name" value="PTR2_1"/>
    <property type="match status" value="1"/>
</dbReference>
<reference evidence="8 9" key="2">
    <citation type="journal article" date="2012" name="Proc. Natl. Acad. Sci. U.S.A.">
        <title>Gain and loss of multiple functionally related, horizontally transferred genes in the reduced genomes of two microsporidian parasites.</title>
        <authorList>
            <person name="Pombert J.-F."/>
            <person name="Selman M."/>
            <person name="Burki F."/>
            <person name="Bardell F.T."/>
            <person name="Farinelli L."/>
            <person name="Solter L.F."/>
            <person name="Whitman D.W."/>
            <person name="Weiss L.M."/>
            <person name="Corradi N."/>
            <person name="Keeling P.J."/>
        </authorList>
    </citation>
    <scope>NUCLEOTIDE SEQUENCE [LARGE SCALE GENOMIC DNA]</scope>
    <source>
        <strain evidence="8 9">ATCC 50506</strain>
    </source>
</reference>
<dbReference type="VEuPathDB" id="MicrosporidiaDB:Eint_110920"/>
<evidence type="ECO:0000313" key="8">
    <source>
        <dbReference type="EMBL" id="ADM12592.1"/>
    </source>
</evidence>
<dbReference type="HOGENOM" id="CLU_004790_3_1_1"/>
<dbReference type="GeneID" id="9699660"/>
<evidence type="ECO:0000256" key="1">
    <source>
        <dbReference type="ARBA" id="ARBA00004141"/>
    </source>
</evidence>
<feature type="transmembrane region" description="Helical" evidence="7">
    <location>
        <begin position="104"/>
        <end position="125"/>
    </location>
</feature>
<dbReference type="GO" id="GO:0006857">
    <property type="term" value="P:oligopeptide transport"/>
    <property type="evidence" value="ECO:0007669"/>
    <property type="project" value="InterPro"/>
</dbReference>
<feature type="transmembrane region" description="Helical" evidence="7">
    <location>
        <begin position="316"/>
        <end position="339"/>
    </location>
</feature>
<keyword evidence="9" id="KW-1185">Reference proteome</keyword>
<dbReference type="PROSITE" id="PS01023">
    <property type="entry name" value="PTR2_2"/>
    <property type="match status" value="1"/>
</dbReference>
<dbReference type="Pfam" id="PF00854">
    <property type="entry name" value="PTR2"/>
    <property type="match status" value="1"/>
</dbReference>
<protein>
    <submittedName>
        <fullName evidence="8">Dipeptide/tripeptide permease</fullName>
    </submittedName>
</protein>
<feature type="transmembrane region" description="Helical" evidence="7">
    <location>
        <begin position="177"/>
        <end position="198"/>
    </location>
</feature>
<dbReference type="RefSeq" id="XP_003073952.1">
    <property type="nucleotide sequence ID" value="XM_003073906.1"/>
</dbReference>
<dbReference type="EMBL" id="CP001952">
    <property type="protein sequence ID" value="ADM12592.1"/>
    <property type="molecule type" value="Genomic_DNA"/>
</dbReference>
<feature type="transmembrane region" description="Helical" evidence="7">
    <location>
        <begin position="79"/>
        <end position="98"/>
    </location>
</feature>
<dbReference type="GO" id="GO:0016020">
    <property type="term" value="C:membrane"/>
    <property type="evidence" value="ECO:0007669"/>
    <property type="project" value="UniProtKB-SubCell"/>
</dbReference>
<gene>
    <name evidence="8" type="ORF">Eint_110920</name>
</gene>
<comment type="subcellular location">
    <subcellularLocation>
        <location evidence="1 6">Membrane</location>
        <topology evidence="1 6">Multi-pass membrane protein</topology>
    </subcellularLocation>
</comment>
<evidence type="ECO:0000256" key="6">
    <source>
        <dbReference type="RuleBase" id="RU003755"/>
    </source>
</evidence>
<evidence type="ECO:0000256" key="2">
    <source>
        <dbReference type="ARBA" id="ARBA00005982"/>
    </source>
</evidence>
<feature type="transmembrane region" description="Helical" evidence="7">
    <location>
        <begin position="449"/>
        <end position="468"/>
    </location>
</feature>
<feature type="transmembrane region" description="Helical" evidence="7">
    <location>
        <begin position="44"/>
        <end position="67"/>
    </location>
</feature>
<keyword evidence="3 6" id="KW-0812">Transmembrane</keyword>
<dbReference type="InterPro" id="IPR000109">
    <property type="entry name" value="POT_fam"/>
</dbReference>
<name>E0S9X0_ENCIT</name>
<dbReference type="InterPro" id="IPR036259">
    <property type="entry name" value="MFS_trans_sf"/>
</dbReference>
<dbReference type="OrthoDB" id="8904098at2759"/>
<feature type="transmembrane region" description="Helical" evidence="7">
    <location>
        <begin position="346"/>
        <end position="363"/>
    </location>
</feature>
<feature type="transmembrane region" description="Helical" evidence="7">
    <location>
        <begin position="417"/>
        <end position="437"/>
    </location>
</feature>
<proteinExistence type="inferred from homology"/>
<feature type="transmembrane region" description="Helical" evidence="7">
    <location>
        <begin position="146"/>
        <end position="165"/>
    </location>
</feature>
<evidence type="ECO:0000256" key="7">
    <source>
        <dbReference type="SAM" id="Phobius"/>
    </source>
</evidence>
<evidence type="ECO:0000256" key="4">
    <source>
        <dbReference type="ARBA" id="ARBA00022989"/>
    </source>
</evidence>
<dbReference type="Gene3D" id="1.20.1250.20">
    <property type="entry name" value="MFS general substrate transporter like domains"/>
    <property type="match status" value="1"/>
</dbReference>
<keyword evidence="4 7" id="KW-1133">Transmembrane helix</keyword>
<dbReference type="InterPro" id="IPR018456">
    <property type="entry name" value="PTR2_symporter_CS"/>
</dbReference>
<keyword evidence="6" id="KW-0813">Transport</keyword>
<feature type="transmembrane region" description="Helical" evidence="7">
    <location>
        <begin position="383"/>
        <end position="405"/>
    </location>
</feature>
<evidence type="ECO:0000256" key="5">
    <source>
        <dbReference type="ARBA" id="ARBA00023136"/>
    </source>
</evidence>
<dbReference type="Proteomes" id="UP000002313">
    <property type="component" value="Chromosome XI"/>
</dbReference>
<comment type="similarity">
    <text evidence="2 6">Belongs to the major facilitator superfamily. Proton-dependent oligopeptide transporter (POT/PTR) (TC 2.A.17) family.</text>
</comment>
<dbReference type="GO" id="GO:0022857">
    <property type="term" value="F:transmembrane transporter activity"/>
    <property type="evidence" value="ECO:0007669"/>
    <property type="project" value="InterPro"/>
</dbReference>
<sequence>MNTTTMNRTTLFLIICNEFCERFCFYGLKSLLFSFAKTEYNFSIKASTMILHFFISMSYLFTLLGALLADRFLGRYNTILVLSPLYLTGTSILTYCSVVSGSPWVLMASLAMVAVGTGGIKPCIATFGGDQFGPNEAEGLRKFFDIFYFVINIGSMVSMMLVPAMSNVACLGKLSCYPLAFGMSSALLGASIFLFVAGEKLYVIKPARKEQFSNEFRFLVENLKSLFQKRPESCEEQTQESGKTAAEAVSASHSQDTKKRIWKILKILGPAMFFWTLSDQQSSSWVEQGQKMGIRQSIFGYGVDILPSQMQALNPIFILFFIPIFSGFVYPLLGWLGVFSSREDKMGLGIVFGSLAFFYSGYLEHRIVQLVSSEEKLSILWQVPQYAIMTVGEIMLNVTGMEYMYVEAPETMKSLALSMWLLAVAVGNLLIMALTFLDPISLLSSHRHDMWSFAMYGALGLVASSYMFKTSRSNRNSKG</sequence>
<dbReference type="AlphaFoldDB" id="E0S9X0"/>
<dbReference type="SUPFAM" id="SSF103473">
    <property type="entry name" value="MFS general substrate transporter"/>
    <property type="match status" value="1"/>
</dbReference>
<dbReference type="PANTHER" id="PTHR11654">
    <property type="entry name" value="OLIGOPEPTIDE TRANSPORTER-RELATED"/>
    <property type="match status" value="1"/>
</dbReference>
<dbReference type="KEGG" id="ein:Eint_110920"/>
<evidence type="ECO:0000313" key="9">
    <source>
        <dbReference type="Proteomes" id="UP000002313"/>
    </source>
</evidence>
<accession>E0S9X0</accession>
<evidence type="ECO:0000256" key="3">
    <source>
        <dbReference type="ARBA" id="ARBA00022692"/>
    </source>
</evidence>
<organism evidence="8 9">
    <name type="scientific">Encephalitozoon intestinalis (strain ATCC 50506)</name>
    <name type="common">Microsporidian parasite</name>
    <name type="synonym">Septata intestinalis</name>
    <dbReference type="NCBI Taxonomy" id="876142"/>
    <lineage>
        <taxon>Eukaryota</taxon>
        <taxon>Fungi</taxon>
        <taxon>Fungi incertae sedis</taxon>
        <taxon>Microsporidia</taxon>
        <taxon>Unikaryonidae</taxon>
        <taxon>Encephalitozoon</taxon>
    </lineage>
</organism>
<reference evidence="8 9" key="1">
    <citation type="journal article" date="2010" name="Nat. Commun.">
        <title>The complete sequence of the smallest known nuclear genome from the microsporidian Encephalitozoon intestinalis.</title>
        <authorList>
            <person name="Corradi N."/>
            <person name="Pombert J.-F."/>
            <person name="Farinelli L."/>
            <person name="Didier E.S."/>
            <person name="Keeling P.J."/>
        </authorList>
    </citation>
    <scope>NUCLEOTIDE SEQUENCE [LARGE SCALE GENOMIC DNA]</scope>
    <source>
        <strain evidence="8 9">ATCC 50506</strain>
    </source>
</reference>
<keyword evidence="5 7" id="KW-0472">Membrane</keyword>